<keyword evidence="2" id="KW-0812">Transmembrane</keyword>
<feature type="compositionally biased region" description="Polar residues" evidence="1">
    <location>
        <begin position="9"/>
        <end position="38"/>
    </location>
</feature>
<dbReference type="Gene3D" id="3.40.50.300">
    <property type="entry name" value="P-loop containing nucleotide triphosphate hydrolases"/>
    <property type="match status" value="1"/>
</dbReference>
<feature type="region of interest" description="Disordered" evidence="1">
    <location>
        <begin position="1"/>
        <end position="38"/>
    </location>
</feature>
<dbReference type="Pfam" id="PF17784">
    <property type="entry name" value="Sulfotransfer_4"/>
    <property type="match status" value="1"/>
</dbReference>
<keyword evidence="4" id="KW-1185">Reference proteome</keyword>
<protein>
    <submittedName>
        <fullName evidence="3">Putative NAD dependent epimerase/dehydratase</fullName>
    </submittedName>
</protein>
<evidence type="ECO:0000256" key="1">
    <source>
        <dbReference type="SAM" id="MobiDB-lite"/>
    </source>
</evidence>
<dbReference type="RefSeq" id="XP_022389814.1">
    <property type="nucleotide sequence ID" value="XM_022532773.1"/>
</dbReference>
<dbReference type="PANTHER" id="PTHR36978">
    <property type="entry name" value="P-LOOP CONTAINING NUCLEOTIDE TRIPHOSPHATE HYDROLASE"/>
    <property type="match status" value="1"/>
</dbReference>
<dbReference type="InterPro" id="IPR027417">
    <property type="entry name" value="P-loop_NTPase"/>
</dbReference>
<organism evidence="3 4">
    <name type="scientific">Aspergillus bombycis</name>
    <dbReference type="NCBI Taxonomy" id="109264"/>
    <lineage>
        <taxon>Eukaryota</taxon>
        <taxon>Fungi</taxon>
        <taxon>Dikarya</taxon>
        <taxon>Ascomycota</taxon>
        <taxon>Pezizomycotina</taxon>
        <taxon>Eurotiomycetes</taxon>
        <taxon>Eurotiomycetidae</taxon>
        <taxon>Eurotiales</taxon>
        <taxon>Aspergillaceae</taxon>
        <taxon>Aspergillus</taxon>
    </lineage>
</organism>
<comment type="caution">
    <text evidence="3">The sequence shown here is derived from an EMBL/GenBank/DDBJ whole genome shotgun (WGS) entry which is preliminary data.</text>
</comment>
<proteinExistence type="predicted"/>
<dbReference type="Proteomes" id="UP000179179">
    <property type="component" value="Unassembled WGS sequence"/>
</dbReference>
<dbReference type="SUPFAM" id="SSF52540">
    <property type="entry name" value="P-loop containing nucleoside triphosphate hydrolases"/>
    <property type="match status" value="1"/>
</dbReference>
<dbReference type="GeneID" id="34449034"/>
<evidence type="ECO:0000313" key="3">
    <source>
        <dbReference type="EMBL" id="OGM46097.1"/>
    </source>
</evidence>
<gene>
    <name evidence="3" type="ORF">ABOM_005644</name>
</gene>
<keyword evidence="2" id="KW-1133">Transmembrane helix</keyword>
<name>A0A1F8A332_9EURO</name>
<evidence type="ECO:0000256" key="2">
    <source>
        <dbReference type="SAM" id="Phobius"/>
    </source>
</evidence>
<accession>A0A1F8A332</accession>
<feature type="transmembrane region" description="Helical" evidence="2">
    <location>
        <begin position="264"/>
        <end position="283"/>
    </location>
</feature>
<dbReference type="OrthoDB" id="408152at2759"/>
<evidence type="ECO:0000313" key="4">
    <source>
        <dbReference type="Proteomes" id="UP000179179"/>
    </source>
</evidence>
<dbReference type="STRING" id="109264.A0A1F8A332"/>
<dbReference type="EMBL" id="LYCR01000035">
    <property type="protein sequence ID" value="OGM46097.1"/>
    <property type="molecule type" value="Genomic_DNA"/>
</dbReference>
<reference evidence="3 4" key="1">
    <citation type="journal article" date="2016" name="Genome Biol. Evol.">
        <title>Draft genome sequence of an aflatoxigenic Aspergillus species, A. bombycis.</title>
        <authorList>
            <person name="Moore G.G."/>
            <person name="Mack B.M."/>
            <person name="Beltz S.B."/>
            <person name="Gilbert M.K."/>
        </authorList>
    </citation>
    <scope>NUCLEOTIDE SEQUENCE [LARGE SCALE GENOMIC DNA]</scope>
    <source>
        <strain evidence="4">NRRL 26010</strain>
    </source>
</reference>
<dbReference type="AlphaFoldDB" id="A0A1F8A332"/>
<dbReference type="InterPro" id="IPR040632">
    <property type="entry name" value="Sulfotransfer_4"/>
</dbReference>
<dbReference type="PANTHER" id="PTHR36978:SF3">
    <property type="entry name" value="P-LOOP CONTAINING NUCLEOSIDE TRIPHOSPHATE HYDROLASE PROTEIN"/>
    <property type="match status" value="1"/>
</dbReference>
<sequence length="285" mass="31862">MAPFIQQYPRDSSSHPTPLSDPNSKSTTMGQQASVPQPDTQLQVIGAGLSRTGTASFSAALEILLDGPIYHGGTQNTMGPPLEIKSWIQILRSWFAGDRATTLSLLQRRTTGYAAITDAPASQFVPELLALYPDSKVIVTVRDPEAWVKSMQQISSLAKLWFLGAVLLPLPGMRHFVTYISLLQAQWDKIYDGSRDNAYIYERHLEWLKEVVPADRLVFFNVKDGWGPLCEALGKEIPKDLPFPRINDSKAIDRVAEYHIKRGLARWAVAFTVVGAFSAWWFMRV</sequence>
<keyword evidence="2" id="KW-0472">Membrane</keyword>